<name>A0ABP0ZLU9_9ASCO</name>
<dbReference type="PANTHER" id="PTHR13931:SF2">
    <property type="entry name" value="UBIQUITIN CONJUGATION FACTOR E4 B"/>
    <property type="match status" value="1"/>
</dbReference>
<feature type="domain" description="U-box" evidence="10">
    <location>
        <begin position="970"/>
        <end position="1044"/>
    </location>
</feature>
<evidence type="ECO:0000256" key="8">
    <source>
        <dbReference type="ARBA" id="ARBA00023242"/>
    </source>
</evidence>
<comment type="subcellular location">
    <subcellularLocation>
        <location evidence="2">Cytoplasm</location>
    </subcellularLocation>
    <subcellularLocation>
        <location evidence="1">Nucleus</location>
    </subcellularLocation>
</comment>
<evidence type="ECO:0000256" key="9">
    <source>
        <dbReference type="SAM" id="MobiDB-lite"/>
    </source>
</evidence>
<dbReference type="Pfam" id="PF10408">
    <property type="entry name" value="Ufd2P_core"/>
    <property type="match status" value="1"/>
</dbReference>
<feature type="compositionally biased region" description="Polar residues" evidence="9">
    <location>
        <begin position="55"/>
        <end position="77"/>
    </location>
</feature>
<keyword evidence="5" id="KW-0963">Cytoplasm</keyword>
<keyword evidence="7" id="KW-0833">Ubl conjugation pathway</keyword>
<dbReference type="InterPro" id="IPR013083">
    <property type="entry name" value="Znf_RING/FYVE/PHD"/>
</dbReference>
<dbReference type="GeneID" id="92208534"/>
<feature type="compositionally biased region" description="Low complexity" evidence="9">
    <location>
        <begin position="16"/>
        <end position="35"/>
    </location>
</feature>
<keyword evidence="6" id="KW-0808">Transferase</keyword>
<dbReference type="Gene3D" id="3.30.40.10">
    <property type="entry name" value="Zinc/RING finger domain, C3HC4 (zinc finger)"/>
    <property type="match status" value="1"/>
</dbReference>
<dbReference type="CDD" id="cd16657">
    <property type="entry name" value="RING-Ubox_UBE4A"/>
    <property type="match status" value="1"/>
</dbReference>
<dbReference type="Pfam" id="PF04564">
    <property type="entry name" value="U-box"/>
    <property type="match status" value="1"/>
</dbReference>
<evidence type="ECO:0000256" key="7">
    <source>
        <dbReference type="ARBA" id="ARBA00022786"/>
    </source>
</evidence>
<dbReference type="PROSITE" id="PS51698">
    <property type="entry name" value="U_BOX"/>
    <property type="match status" value="1"/>
</dbReference>
<dbReference type="RefSeq" id="XP_066830276.1">
    <property type="nucleotide sequence ID" value="XM_066973437.1"/>
</dbReference>
<dbReference type="InterPro" id="IPR019474">
    <property type="entry name" value="Ub_conjug_fac_E4_core"/>
</dbReference>
<dbReference type="InterPro" id="IPR045132">
    <property type="entry name" value="UBE4"/>
</dbReference>
<protein>
    <recommendedName>
        <fullName evidence="10">U-box domain-containing protein</fullName>
    </recommendedName>
</protein>
<evidence type="ECO:0000256" key="1">
    <source>
        <dbReference type="ARBA" id="ARBA00004123"/>
    </source>
</evidence>
<keyword evidence="12" id="KW-1185">Reference proteome</keyword>
<proteinExistence type="inferred from homology"/>
<reference evidence="11 12" key="1">
    <citation type="submission" date="2024-03" db="EMBL/GenBank/DDBJ databases">
        <authorList>
            <person name="Brejova B."/>
        </authorList>
    </citation>
    <scope>NUCLEOTIDE SEQUENCE [LARGE SCALE GENOMIC DNA]</scope>
    <source>
        <strain evidence="11 12">CBS 14171</strain>
    </source>
</reference>
<evidence type="ECO:0000259" key="10">
    <source>
        <dbReference type="PROSITE" id="PS51698"/>
    </source>
</evidence>
<dbReference type="PANTHER" id="PTHR13931">
    <property type="entry name" value="UBIQUITINATION FACTOR E4"/>
    <property type="match status" value="1"/>
</dbReference>
<evidence type="ECO:0000256" key="3">
    <source>
        <dbReference type="ARBA" id="ARBA00004906"/>
    </source>
</evidence>
<dbReference type="SUPFAM" id="SSF57850">
    <property type="entry name" value="RING/U-box"/>
    <property type="match status" value="1"/>
</dbReference>
<comment type="similarity">
    <text evidence="4">Belongs to the ubiquitin conjugation factor E4 family.</text>
</comment>
<evidence type="ECO:0000256" key="4">
    <source>
        <dbReference type="ARBA" id="ARBA00007434"/>
    </source>
</evidence>
<comment type="pathway">
    <text evidence="3">Protein modification; protein ubiquitination.</text>
</comment>
<feature type="compositionally biased region" description="Basic and acidic residues" evidence="9">
    <location>
        <begin position="44"/>
        <end position="54"/>
    </location>
</feature>
<dbReference type="SMART" id="SM00504">
    <property type="entry name" value="Ubox"/>
    <property type="match status" value="1"/>
</dbReference>
<sequence length="1055" mass="119920">MSSADEIRAKRLAKLNAASANASSSNQKGSSSQEATLSSTPSTFDKEQPQRARTLDTSTHRPVSKASPGTTATTVHVTGYNETSPLVKTSWVGETMDSIFNLPPNKTAISVNAHQLSENCIGSLDENYLDEVFMELLNSDYKYPEPMSYLHHMYERAYSLKQKLPLKTKFAAEKTAFLASILKHTVRYAGMALQFPDMFAKENLKESINFLIDKFAQVSSFLTQIIQESVEDDSLLTVLNLIFPTLSVKLTQNESIKTGKHLGYLTMFENLVMMKPVAAVFSQVDGFFPPNSRREGLDFEWHSLLGPVLRVSPLSASCAEYFGDHPKSMSQPQLVTAFELAQNEYKVIIDHLFVIVDKLIRGSTQTRESVLKWFANLVNVSHLRRGSHADFTKLASDGLMLNITIVLIKLSQPFLDYPVYNKIAKIDVDYFASSDLLDISEESRVNSSIEEADEYYKHRHEQGVSKPNFISDCFNLTLTYLHYGMGGIFIKYERLEQQIKEGEQRIAMIEMGRMPPGVNNLQANALRAGLPRLKKAVGMAVAEKYAIQSIFSLRPLQLEIFDFVIGSTVYITRMIDPNHNYPQTKLSIPIFKIARVSQLDDHDFLKTKTPEPWKYYPEFLLEGLINYCKFTVNFRGCPLVGNEDKLILFVEFATILLRCPELIGNPHMKANLVEILFIGSLPGPSGQEGFNAPIFRSDHLVLNNLLYSLLDFYVMVEKTGASSQFYDKFNSRYYVTVILEELWKTPRYRNQLRDYSENNVEFFIRFIARMLNDTTYLLDESFNLLNSIHDYQVEIKRRLAGDPENEELGSTEELNGNLESAEKRAKSLMSLSNKTIELFKLFTREVPKGFVLPEIVDRLAGMLDYNLSILVGPKCSNLKVEAPEKYNFEPKKVLSDICEVYVNLASQSRFVIAVSRDGRSFDVNYFRKAENILTTRTFTDNKIINQLRIFSQKAEENRKAEEDEELELGEVPDEFLDPLMFTLMEDPVILPGSKVSIDRSTIKAHLISDATDPFNRMPLKLEDVVPDVELKDKITAFKQQKKNERLNAGDSPMPE</sequence>
<evidence type="ECO:0000313" key="11">
    <source>
        <dbReference type="EMBL" id="CAK9439114.1"/>
    </source>
</evidence>
<organism evidence="11 12">
    <name type="scientific">Lodderomyces beijingensis</name>
    <dbReference type="NCBI Taxonomy" id="1775926"/>
    <lineage>
        <taxon>Eukaryota</taxon>
        <taxon>Fungi</taxon>
        <taxon>Dikarya</taxon>
        <taxon>Ascomycota</taxon>
        <taxon>Saccharomycotina</taxon>
        <taxon>Pichiomycetes</taxon>
        <taxon>Debaryomycetaceae</taxon>
        <taxon>Candida/Lodderomyces clade</taxon>
        <taxon>Lodderomyces</taxon>
    </lineage>
</organism>
<accession>A0ABP0ZLU9</accession>
<feature type="region of interest" description="Disordered" evidence="9">
    <location>
        <begin position="16"/>
        <end position="77"/>
    </location>
</feature>
<dbReference type="Proteomes" id="UP001497383">
    <property type="component" value="Chromosome 4"/>
</dbReference>
<dbReference type="InterPro" id="IPR003613">
    <property type="entry name" value="Ubox_domain"/>
</dbReference>
<evidence type="ECO:0000313" key="12">
    <source>
        <dbReference type="Proteomes" id="UP001497383"/>
    </source>
</evidence>
<keyword evidence="8" id="KW-0539">Nucleus</keyword>
<evidence type="ECO:0000256" key="5">
    <source>
        <dbReference type="ARBA" id="ARBA00022490"/>
    </source>
</evidence>
<evidence type="ECO:0000256" key="2">
    <source>
        <dbReference type="ARBA" id="ARBA00004496"/>
    </source>
</evidence>
<evidence type="ECO:0000256" key="6">
    <source>
        <dbReference type="ARBA" id="ARBA00022679"/>
    </source>
</evidence>
<gene>
    <name evidence="11" type="ORF">LODBEIA_P33380</name>
</gene>
<dbReference type="EMBL" id="OZ022408">
    <property type="protein sequence ID" value="CAK9439114.1"/>
    <property type="molecule type" value="Genomic_DNA"/>
</dbReference>